<evidence type="ECO:0000313" key="2">
    <source>
        <dbReference type="Proteomes" id="UP000681722"/>
    </source>
</evidence>
<dbReference type="Proteomes" id="UP000681722">
    <property type="component" value="Unassembled WGS sequence"/>
</dbReference>
<dbReference type="AlphaFoldDB" id="A0A8S2T841"/>
<dbReference type="EMBL" id="CAJOBC010081371">
    <property type="protein sequence ID" value="CAF4275513.1"/>
    <property type="molecule type" value="Genomic_DNA"/>
</dbReference>
<reference evidence="1" key="1">
    <citation type="submission" date="2021-02" db="EMBL/GenBank/DDBJ databases">
        <authorList>
            <person name="Nowell W R."/>
        </authorList>
    </citation>
    <scope>NUCLEOTIDE SEQUENCE</scope>
</reference>
<evidence type="ECO:0000313" key="1">
    <source>
        <dbReference type="EMBL" id="CAF4275513.1"/>
    </source>
</evidence>
<sequence length="17" mass="2005">MEPNNWCTSRLTVNPRS</sequence>
<comment type="caution">
    <text evidence="1">The sequence shown here is derived from an EMBL/GenBank/DDBJ whole genome shotgun (WGS) entry which is preliminary data.</text>
</comment>
<accession>A0A8S2T841</accession>
<gene>
    <name evidence="1" type="ORF">SRO942_LOCUS32989</name>
</gene>
<organism evidence="1 2">
    <name type="scientific">Didymodactylos carnosus</name>
    <dbReference type="NCBI Taxonomy" id="1234261"/>
    <lineage>
        <taxon>Eukaryota</taxon>
        <taxon>Metazoa</taxon>
        <taxon>Spiralia</taxon>
        <taxon>Gnathifera</taxon>
        <taxon>Rotifera</taxon>
        <taxon>Eurotatoria</taxon>
        <taxon>Bdelloidea</taxon>
        <taxon>Philodinida</taxon>
        <taxon>Philodinidae</taxon>
        <taxon>Didymodactylos</taxon>
    </lineage>
</organism>
<proteinExistence type="predicted"/>
<feature type="non-terminal residue" evidence="1">
    <location>
        <position position="17"/>
    </location>
</feature>
<name>A0A8S2T841_9BILA</name>
<protein>
    <submittedName>
        <fullName evidence="1">Uncharacterized protein</fullName>
    </submittedName>
</protein>